<sequence>MTGMAVGKRVGHRFLVLEAWLMSVISTWIERIRILFRPASWRKSVLLAPPLIAELLPDVPGGEPNLLPSSAWLVPLRVDFPMWQNSEPTPSNPEYLRVYWNDVLLDEKVWTEPVQPVDLFIMIEQQRLGEGRHLLRYSVETANQVQTESETLAFVIDKTAPVFDDEGALIFPQEIVRDGLTAAWLNTHGDTVLAEVPAYFLPNPGDLVIWYWSSTPTGSEHTGTLTLEESDIGSAINIAFDRQLVLESGDGIRYVSYRLKDRSGNSGPRALAVSLLVCAQPVQRVLPPPLVQKASGSAYASTLDPVDAYGGAVVSIPENAVIAPGDTVRVQWAEPGSVGSFLTEVADSRLFNIPSTQIAQHFGKAIPVYYEVFENSAEPPYRSDQHTLTLSIPGMTGFPVVQCDKVSGTILSLQDIAEGGYARFTLDSWSFMGTDQFVTIDVRGVSGADNELLIVNVLDEYPVPRVDDRIDAGVISKTDLKAFNLGTQLDVRVRVSFDQTLSWQSFPSLIPTLYS</sequence>
<name>A0A3M4NZ02_PSEVI</name>
<organism evidence="1 2">
    <name type="scientific">Pseudomonas viridiflava</name>
    <name type="common">Phytomonas viridiflava</name>
    <dbReference type="NCBI Taxonomy" id="33069"/>
    <lineage>
        <taxon>Bacteria</taxon>
        <taxon>Pseudomonadati</taxon>
        <taxon>Pseudomonadota</taxon>
        <taxon>Gammaproteobacteria</taxon>
        <taxon>Pseudomonadales</taxon>
        <taxon>Pseudomonadaceae</taxon>
        <taxon>Pseudomonas</taxon>
    </lineage>
</organism>
<comment type="caution">
    <text evidence="1">The sequence shown here is derived from an EMBL/GenBank/DDBJ whole genome shotgun (WGS) entry which is preliminary data.</text>
</comment>
<reference evidence="1 2" key="1">
    <citation type="submission" date="2018-08" db="EMBL/GenBank/DDBJ databases">
        <title>Recombination of ecologically and evolutionarily significant loci maintains genetic cohesion in the Pseudomonas syringae species complex.</title>
        <authorList>
            <person name="Dillon M."/>
            <person name="Thakur S."/>
            <person name="Almeida R.N.D."/>
            <person name="Weir B.S."/>
            <person name="Guttman D.S."/>
        </authorList>
    </citation>
    <scope>NUCLEOTIDE SEQUENCE [LARGE SCALE GENOMIC DNA]</scope>
    <source>
        <strain evidence="1 2">ICMP 11296</strain>
    </source>
</reference>
<dbReference type="EMBL" id="RBRK01000154">
    <property type="protein sequence ID" value="RMQ70774.1"/>
    <property type="molecule type" value="Genomic_DNA"/>
</dbReference>
<accession>A0A3M4NZ02</accession>
<dbReference type="AlphaFoldDB" id="A0A3M4NZ02"/>
<evidence type="ECO:0000313" key="1">
    <source>
        <dbReference type="EMBL" id="RMQ70774.1"/>
    </source>
</evidence>
<evidence type="ECO:0000313" key="2">
    <source>
        <dbReference type="Proteomes" id="UP000271866"/>
    </source>
</evidence>
<proteinExistence type="predicted"/>
<gene>
    <name evidence="1" type="ORF">ALP98_05013</name>
</gene>
<dbReference type="Proteomes" id="UP000271866">
    <property type="component" value="Unassembled WGS sequence"/>
</dbReference>
<protein>
    <submittedName>
        <fullName evidence="1">Uncharacterized protein</fullName>
    </submittedName>
</protein>